<gene>
    <name evidence="2" type="ORF">BTUL_0013g00320</name>
</gene>
<dbReference type="InterPro" id="IPR011333">
    <property type="entry name" value="SKP1/BTB/POZ_sf"/>
</dbReference>
<sequence length="276" mass="31988">MYRILISYTHKETLQLRLSLKKKEEENVGQFYNSDQGRSTKHIQIFIFIFIFRKKNDDLKCSSSTTEDGAVLAKAKTDRDLAEKKRAEAVSLRKSRGDDPEFLEIMGSEIVDIYVGPQKKLFRIHRGILCDKVPYFRKMFSSGFVEGLEGEAFFPEDDPKCFDSFMGWIYFGTLRVLNASTALEKVEYDLNLLSLYSFADKLCLSDLMDLVLDTYKNTYKKSNRFPRIQERSQTAIFTAMERTNLALKDQIESFTITRVLWDCLCTNSATLTNECF</sequence>
<dbReference type="InterPro" id="IPR000210">
    <property type="entry name" value="BTB/POZ_dom"/>
</dbReference>
<evidence type="ECO:0000259" key="1">
    <source>
        <dbReference type="PROSITE" id="PS50097"/>
    </source>
</evidence>
<dbReference type="OrthoDB" id="6359816at2759"/>
<dbReference type="SMART" id="SM00225">
    <property type="entry name" value="BTB"/>
    <property type="match status" value="1"/>
</dbReference>
<accession>A0A4Z1F301</accession>
<dbReference type="PROSITE" id="PS50097">
    <property type="entry name" value="BTB"/>
    <property type="match status" value="1"/>
</dbReference>
<dbReference type="Gene3D" id="3.30.710.10">
    <property type="entry name" value="Potassium Channel Kv1.1, Chain A"/>
    <property type="match status" value="1"/>
</dbReference>
<reference evidence="2 3" key="1">
    <citation type="submission" date="2017-12" db="EMBL/GenBank/DDBJ databases">
        <title>Comparative genomics of Botrytis spp.</title>
        <authorList>
            <person name="Valero-Jimenez C.A."/>
            <person name="Tapia P."/>
            <person name="Veloso J."/>
            <person name="Silva-Moreno E."/>
            <person name="Staats M."/>
            <person name="Valdes J.H."/>
            <person name="Van Kan J.A.L."/>
        </authorList>
    </citation>
    <scope>NUCLEOTIDE SEQUENCE [LARGE SCALE GENOMIC DNA]</scope>
    <source>
        <strain evidence="2 3">Bt9001</strain>
    </source>
</reference>
<dbReference type="Proteomes" id="UP000297777">
    <property type="component" value="Unassembled WGS sequence"/>
</dbReference>
<dbReference type="EMBL" id="PQXH01000013">
    <property type="protein sequence ID" value="TGO17959.1"/>
    <property type="molecule type" value="Genomic_DNA"/>
</dbReference>
<dbReference type="PANTHER" id="PTHR47843">
    <property type="entry name" value="BTB DOMAIN-CONTAINING PROTEIN-RELATED"/>
    <property type="match status" value="1"/>
</dbReference>
<evidence type="ECO:0000313" key="3">
    <source>
        <dbReference type="Proteomes" id="UP000297777"/>
    </source>
</evidence>
<dbReference type="CDD" id="cd18186">
    <property type="entry name" value="BTB_POZ_ZBTB_KLHL-like"/>
    <property type="match status" value="1"/>
</dbReference>
<evidence type="ECO:0000313" key="2">
    <source>
        <dbReference type="EMBL" id="TGO17959.1"/>
    </source>
</evidence>
<protein>
    <recommendedName>
        <fullName evidence="1">BTB domain-containing protein</fullName>
    </recommendedName>
</protein>
<keyword evidence="3" id="KW-1185">Reference proteome</keyword>
<dbReference type="Pfam" id="PF00651">
    <property type="entry name" value="BTB"/>
    <property type="match status" value="1"/>
</dbReference>
<name>A0A4Z1F301_9HELO</name>
<comment type="caution">
    <text evidence="2">The sequence shown here is derived from an EMBL/GenBank/DDBJ whole genome shotgun (WGS) entry which is preliminary data.</text>
</comment>
<dbReference type="AlphaFoldDB" id="A0A4Z1F301"/>
<dbReference type="SUPFAM" id="SSF54695">
    <property type="entry name" value="POZ domain"/>
    <property type="match status" value="1"/>
</dbReference>
<feature type="domain" description="BTB" evidence="1">
    <location>
        <begin position="111"/>
        <end position="178"/>
    </location>
</feature>
<proteinExistence type="predicted"/>
<organism evidence="2 3">
    <name type="scientific">Botrytis tulipae</name>
    <dbReference type="NCBI Taxonomy" id="87230"/>
    <lineage>
        <taxon>Eukaryota</taxon>
        <taxon>Fungi</taxon>
        <taxon>Dikarya</taxon>
        <taxon>Ascomycota</taxon>
        <taxon>Pezizomycotina</taxon>
        <taxon>Leotiomycetes</taxon>
        <taxon>Helotiales</taxon>
        <taxon>Sclerotiniaceae</taxon>
        <taxon>Botrytis</taxon>
    </lineage>
</organism>